<evidence type="ECO:0000313" key="3">
    <source>
        <dbReference type="Proteomes" id="UP001310594"/>
    </source>
</evidence>
<gene>
    <name evidence="2" type="ORF">LTR97_009960</name>
</gene>
<sequence length="224" mass="25410">MAVSAISKLPAELRNRIYTLVLPTKSQEFRFSFTVFAEVPVILQVCRKIRREALGIYYRECAFDLVLHHRSVWQIKAWADHLPEEACSHPLRNSNVNIRIVLDEQQAGYDTFKHRLHRTVLEPYTPSGWFASAESFEAERFPLEDMTSISAGRRAREKCRAVELGRTTADDKLTTRALKTVLGIHVSGGVKDDPEVTKVLVRPVGKAVKGVMRVLHVRADSTQT</sequence>
<feature type="domain" description="2EXR" evidence="1">
    <location>
        <begin position="7"/>
        <end position="61"/>
    </location>
</feature>
<dbReference type="InterPro" id="IPR045518">
    <property type="entry name" value="2EXR"/>
</dbReference>
<dbReference type="Pfam" id="PF20150">
    <property type="entry name" value="2EXR"/>
    <property type="match status" value="1"/>
</dbReference>
<comment type="caution">
    <text evidence="2">The sequence shown here is derived from an EMBL/GenBank/DDBJ whole genome shotgun (WGS) entry which is preliminary data.</text>
</comment>
<evidence type="ECO:0000313" key="2">
    <source>
        <dbReference type="EMBL" id="KAK5693391.1"/>
    </source>
</evidence>
<dbReference type="EMBL" id="JAVRQU010000017">
    <property type="protein sequence ID" value="KAK5693391.1"/>
    <property type="molecule type" value="Genomic_DNA"/>
</dbReference>
<protein>
    <recommendedName>
        <fullName evidence="1">2EXR domain-containing protein</fullName>
    </recommendedName>
</protein>
<dbReference type="Proteomes" id="UP001310594">
    <property type="component" value="Unassembled WGS sequence"/>
</dbReference>
<name>A0AAN7W085_9PEZI</name>
<evidence type="ECO:0000259" key="1">
    <source>
        <dbReference type="Pfam" id="PF20150"/>
    </source>
</evidence>
<dbReference type="AlphaFoldDB" id="A0AAN7W085"/>
<reference evidence="2" key="1">
    <citation type="submission" date="2023-08" db="EMBL/GenBank/DDBJ databases">
        <title>Black Yeasts Isolated from many extreme environments.</title>
        <authorList>
            <person name="Coleine C."/>
            <person name="Stajich J.E."/>
            <person name="Selbmann L."/>
        </authorList>
    </citation>
    <scope>NUCLEOTIDE SEQUENCE</scope>
    <source>
        <strain evidence="2">CCFEE 5810</strain>
    </source>
</reference>
<accession>A0AAN7W085</accession>
<proteinExistence type="predicted"/>
<organism evidence="2 3">
    <name type="scientific">Elasticomyces elasticus</name>
    <dbReference type="NCBI Taxonomy" id="574655"/>
    <lineage>
        <taxon>Eukaryota</taxon>
        <taxon>Fungi</taxon>
        <taxon>Dikarya</taxon>
        <taxon>Ascomycota</taxon>
        <taxon>Pezizomycotina</taxon>
        <taxon>Dothideomycetes</taxon>
        <taxon>Dothideomycetidae</taxon>
        <taxon>Mycosphaerellales</taxon>
        <taxon>Teratosphaeriaceae</taxon>
        <taxon>Elasticomyces</taxon>
    </lineage>
</organism>